<evidence type="ECO:0000313" key="1">
    <source>
        <dbReference type="EMBL" id="RAI74359.1"/>
    </source>
</evidence>
<sequence>MLFQNRFSGPPARLILLDSFDSIYLIIRIKRIQRINRAGGPENLFWKSTRALGGLAIDDIDQPVVN</sequence>
<keyword evidence="2" id="KW-1185">Reference proteome</keyword>
<accession>A0A327NJ39</accession>
<dbReference type="Proteomes" id="UP000249016">
    <property type="component" value="Unassembled WGS sequence"/>
</dbReference>
<reference evidence="1 2" key="1">
    <citation type="submission" date="2018-06" db="EMBL/GenBank/DDBJ databases">
        <title>Spirosoma sp. HMF3257 Genome sequencing and assembly.</title>
        <authorList>
            <person name="Kang H."/>
            <person name="Cha I."/>
            <person name="Kim H."/>
            <person name="Kang J."/>
            <person name="Joh K."/>
        </authorList>
    </citation>
    <scope>NUCLEOTIDE SEQUENCE [LARGE SCALE GENOMIC DNA]</scope>
    <source>
        <strain evidence="1 2">HMF3257</strain>
    </source>
</reference>
<proteinExistence type="predicted"/>
<organism evidence="1 2">
    <name type="scientific">Spirosoma telluris</name>
    <dbReference type="NCBI Taxonomy" id="2183553"/>
    <lineage>
        <taxon>Bacteria</taxon>
        <taxon>Pseudomonadati</taxon>
        <taxon>Bacteroidota</taxon>
        <taxon>Cytophagia</taxon>
        <taxon>Cytophagales</taxon>
        <taxon>Cytophagaceae</taxon>
        <taxon>Spirosoma</taxon>
    </lineage>
</organism>
<protein>
    <submittedName>
        <fullName evidence="1">Uncharacterized protein</fullName>
    </submittedName>
</protein>
<evidence type="ECO:0000313" key="2">
    <source>
        <dbReference type="Proteomes" id="UP000249016"/>
    </source>
</evidence>
<dbReference type="EMBL" id="QLII01000001">
    <property type="protein sequence ID" value="RAI74359.1"/>
    <property type="molecule type" value="Genomic_DNA"/>
</dbReference>
<gene>
    <name evidence="1" type="ORF">HMF3257_08720</name>
</gene>
<comment type="caution">
    <text evidence="1">The sequence shown here is derived from an EMBL/GenBank/DDBJ whole genome shotgun (WGS) entry which is preliminary data.</text>
</comment>
<dbReference type="AlphaFoldDB" id="A0A327NJ39"/>
<name>A0A327NJ39_9BACT</name>